<gene>
    <name evidence="2" type="ORF">NDU88_007274</name>
</gene>
<reference evidence="2" key="1">
    <citation type="journal article" date="2022" name="bioRxiv">
        <title>Sequencing and chromosome-scale assembly of the giantPleurodeles waltlgenome.</title>
        <authorList>
            <person name="Brown T."/>
            <person name="Elewa A."/>
            <person name="Iarovenko S."/>
            <person name="Subramanian E."/>
            <person name="Araus A.J."/>
            <person name="Petzold A."/>
            <person name="Susuki M."/>
            <person name="Suzuki K.-i.T."/>
            <person name="Hayashi T."/>
            <person name="Toyoda A."/>
            <person name="Oliveira C."/>
            <person name="Osipova E."/>
            <person name="Leigh N.D."/>
            <person name="Simon A."/>
            <person name="Yun M.H."/>
        </authorList>
    </citation>
    <scope>NUCLEOTIDE SEQUENCE</scope>
    <source>
        <strain evidence="2">20211129_DDA</strain>
        <tissue evidence="2">Liver</tissue>
    </source>
</reference>
<feature type="region of interest" description="Disordered" evidence="1">
    <location>
        <begin position="1"/>
        <end position="21"/>
    </location>
</feature>
<comment type="caution">
    <text evidence="2">The sequence shown here is derived from an EMBL/GenBank/DDBJ whole genome shotgun (WGS) entry which is preliminary data.</text>
</comment>
<keyword evidence="3" id="KW-1185">Reference proteome</keyword>
<proteinExistence type="predicted"/>
<evidence type="ECO:0000256" key="1">
    <source>
        <dbReference type="SAM" id="MobiDB-lite"/>
    </source>
</evidence>
<accession>A0AAV7RRE0</accession>
<evidence type="ECO:0000313" key="2">
    <source>
        <dbReference type="EMBL" id="KAJ1154523.1"/>
    </source>
</evidence>
<evidence type="ECO:0000313" key="3">
    <source>
        <dbReference type="Proteomes" id="UP001066276"/>
    </source>
</evidence>
<sequence>MGATAPVAPSHSAGSIRSRLPRGKGFPAGLAGGLLAVACQPSGKARMASAVFRPRSGHVAVPARRAATAARRPQNEALSLFPVGIPDLDCRLQIYAIPECCQSQLELDL</sequence>
<name>A0AAV7RRE0_PLEWA</name>
<dbReference type="Proteomes" id="UP001066276">
    <property type="component" value="Chromosome 5"/>
</dbReference>
<dbReference type="AlphaFoldDB" id="A0AAV7RRE0"/>
<organism evidence="2 3">
    <name type="scientific">Pleurodeles waltl</name>
    <name type="common">Iberian ribbed newt</name>
    <dbReference type="NCBI Taxonomy" id="8319"/>
    <lineage>
        <taxon>Eukaryota</taxon>
        <taxon>Metazoa</taxon>
        <taxon>Chordata</taxon>
        <taxon>Craniata</taxon>
        <taxon>Vertebrata</taxon>
        <taxon>Euteleostomi</taxon>
        <taxon>Amphibia</taxon>
        <taxon>Batrachia</taxon>
        <taxon>Caudata</taxon>
        <taxon>Salamandroidea</taxon>
        <taxon>Salamandridae</taxon>
        <taxon>Pleurodelinae</taxon>
        <taxon>Pleurodeles</taxon>
    </lineage>
</organism>
<protein>
    <submittedName>
        <fullName evidence="2">Uncharacterized protein</fullName>
    </submittedName>
</protein>
<dbReference type="EMBL" id="JANPWB010000009">
    <property type="protein sequence ID" value="KAJ1154523.1"/>
    <property type="molecule type" value="Genomic_DNA"/>
</dbReference>